<dbReference type="EMBL" id="JAXCGZ010004610">
    <property type="protein sequence ID" value="KAK7081628.1"/>
    <property type="molecule type" value="Genomic_DNA"/>
</dbReference>
<feature type="region of interest" description="Disordered" evidence="1">
    <location>
        <begin position="222"/>
        <end position="243"/>
    </location>
</feature>
<feature type="non-terminal residue" evidence="2">
    <location>
        <position position="243"/>
    </location>
</feature>
<keyword evidence="3" id="KW-1185">Reference proteome</keyword>
<organism evidence="2 3">
    <name type="scientific">Halocaridina rubra</name>
    <name type="common">Hawaiian red shrimp</name>
    <dbReference type="NCBI Taxonomy" id="373956"/>
    <lineage>
        <taxon>Eukaryota</taxon>
        <taxon>Metazoa</taxon>
        <taxon>Ecdysozoa</taxon>
        <taxon>Arthropoda</taxon>
        <taxon>Crustacea</taxon>
        <taxon>Multicrustacea</taxon>
        <taxon>Malacostraca</taxon>
        <taxon>Eumalacostraca</taxon>
        <taxon>Eucarida</taxon>
        <taxon>Decapoda</taxon>
        <taxon>Pleocyemata</taxon>
        <taxon>Caridea</taxon>
        <taxon>Atyoidea</taxon>
        <taxon>Atyidae</taxon>
        <taxon>Halocaridina</taxon>
    </lineage>
</organism>
<protein>
    <submittedName>
        <fullName evidence="2">Uncharacterized protein</fullName>
    </submittedName>
</protein>
<dbReference type="AlphaFoldDB" id="A0AAN8XK30"/>
<accession>A0AAN8XK30</accession>
<evidence type="ECO:0000313" key="2">
    <source>
        <dbReference type="EMBL" id="KAK7081628.1"/>
    </source>
</evidence>
<sequence length="243" mass="27314">MILAQNSYFMSGTHSGYRSYDSDEGIGPPVGDRVPLQPGNTRIPSFSLPPSGVPPYTGPFPPPQPEIQGNTRYGMEPMSANSQNAVDHGNRDTLGNISRGTSESYPTGMGYHHHLPQQRHPHLNSSHDQYLGSSCHEYQGHQYSPYGTPVEANLRHQPCSSTALPPIYEDCTESANTQYGSYVHQHVPHTYMRSEVEHHQVVPTKTEPDWWHDDGDVLSRIRQISLHSDHSPSRERTTPRRKR</sequence>
<name>A0AAN8XK30_HALRR</name>
<gene>
    <name evidence="2" type="ORF">SK128_002915</name>
</gene>
<evidence type="ECO:0000313" key="3">
    <source>
        <dbReference type="Proteomes" id="UP001381693"/>
    </source>
</evidence>
<reference evidence="2 3" key="1">
    <citation type="submission" date="2023-11" db="EMBL/GenBank/DDBJ databases">
        <title>Halocaridina rubra genome assembly.</title>
        <authorList>
            <person name="Smith C."/>
        </authorList>
    </citation>
    <scope>NUCLEOTIDE SEQUENCE [LARGE SCALE GENOMIC DNA]</scope>
    <source>
        <strain evidence="2">EP-1</strain>
        <tissue evidence="2">Whole</tissue>
    </source>
</reference>
<evidence type="ECO:0000256" key="1">
    <source>
        <dbReference type="SAM" id="MobiDB-lite"/>
    </source>
</evidence>
<dbReference type="Proteomes" id="UP001381693">
    <property type="component" value="Unassembled WGS sequence"/>
</dbReference>
<feature type="compositionally biased region" description="Basic and acidic residues" evidence="1">
    <location>
        <begin position="227"/>
        <end position="243"/>
    </location>
</feature>
<proteinExistence type="predicted"/>
<comment type="caution">
    <text evidence="2">The sequence shown here is derived from an EMBL/GenBank/DDBJ whole genome shotgun (WGS) entry which is preliminary data.</text>
</comment>